<gene>
    <name evidence="2" type="ORF">TNCV_647101</name>
</gene>
<organism evidence="2 3">
    <name type="scientific">Trichonephila clavipes</name>
    <name type="common">Golden silk orbweaver</name>
    <name type="synonym">Nephila clavipes</name>
    <dbReference type="NCBI Taxonomy" id="2585209"/>
    <lineage>
        <taxon>Eukaryota</taxon>
        <taxon>Metazoa</taxon>
        <taxon>Ecdysozoa</taxon>
        <taxon>Arthropoda</taxon>
        <taxon>Chelicerata</taxon>
        <taxon>Arachnida</taxon>
        <taxon>Araneae</taxon>
        <taxon>Araneomorphae</taxon>
        <taxon>Entelegynae</taxon>
        <taxon>Araneoidea</taxon>
        <taxon>Nephilidae</taxon>
        <taxon>Trichonephila</taxon>
    </lineage>
</organism>
<sequence>MPDLKAHVSPSREETGCQNYVVVIGTPPIWCRPKKFYQLPGNVLGLQRMPGKKKLSLQEALDLLQNLPSASSDALTDDSSDEVPVNNQQELSLDS</sequence>
<comment type="caution">
    <text evidence="2">The sequence shown here is derived from an EMBL/GenBank/DDBJ whole genome shotgun (WGS) entry which is preliminary data.</text>
</comment>
<evidence type="ECO:0000313" key="2">
    <source>
        <dbReference type="EMBL" id="GFY14666.1"/>
    </source>
</evidence>
<feature type="region of interest" description="Disordered" evidence="1">
    <location>
        <begin position="70"/>
        <end position="95"/>
    </location>
</feature>
<protein>
    <submittedName>
        <fullName evidence="2">Uncharacterized protein</fullName>
    </submittedName>
</protein>
<dbReference type="AlphaFoldDB" id="A0A8X6SJR2"/>
<name>A0A8X6SJR2_TRICX</name>
<dbReference type="Proteomes" id="UP000887159">
    <property type="component" value="Unassembled WGS sequence"/>
</dbReference>
<accession>A0A8X6SJR2</accession>
<feature type="compositionally biased region" description="Polar residues" evidence="1">
    <location>
        <begin position="85"/>
        <end position="95"/>
    </location>
</feature>
<keyword evidence="3" id="KW-1185">Reference proteome</keyword>
<proteinExistence type="predicted"/>
<reference evidence="2" key="1">
    <citation type="submission" date="2020-08" db="EMBL/GenBank/DDBJ databases">
        <title>Multicomponent nature underlies the extraordinary mechanical properties of spider dragline silk.</title>
        <authorList>
            <person name="Kono N."/>
            <person name="Nakamura H."/>
            <person name="Mori M."/>
            <person name="Yoshida Y."/>
            <person name="Ohtoshi R."/>
            <person name="Malay A.D."/>
            <person name="Moran D.A.P."/>
            <person name="Tomita M."/>
            <person name="Numata K."/>
            <person name="Arakawa K."/>
        </authorList>
    </citation>
    <scope>NUCLEOTIDE SEQUENCE</scope>
</reference>
<evidence type="ECO:0000313" key="3">
    <source>
        <dbReference type="Proteomes" id="UP000887159"/>
    </source>
</evidence>
<dbReference type="EMBL" id="BMAU01021331">
    <property type="protein sequence ID" value="GFY14666.1"/>
    <property type="molecule type" value="Genomic_DNA"/>
</dbReference>
<evidence type="ECO:0000256" key="1">
    <source>
        <dbReference type="SAM" id="MobiDB-lite"/>
    </source>
</evidence>